<comment type="caution">
    <text evidence="3">The sequence shown here is derived from an EMBL/GenBank/DDBJ whole genome shotgun (WGS) entry which is preliminary data.</text>
</comment>
<keyword evidence="4" id="KW-1185">Reference proteome</keyword>
<evidence type="ECO:0000259" key="2">
    <source>
        <dbReference type="PROSITE" id="PS50110"/>
    </source>
</evidence>
<evidence type="ECO:0000256" key="1">
    <source>
        <dbReference type="PROSITE-ProRule" id="PRU00169"/>
    </source>
</evidence>
<feature type="modified residue" description="4-aspartylphosphate" evidence="1">
    <location>
        <position position="56"/>
    </location>
</feature>
<name>A0ABQ1FAF4_9SPHN</name>
<evidence type="ECO:0000313" key="3">
    <source>
        <dbReference type="EMBL" id="GGA04974.1"/>
    </source>
</evidence>
<accession>A0ABQ1FAF4</accession>
<gene>
    <name evidence="3" type="ORF">GCM10010923_13190</name>
</gene>
<evidence type="ECO:0000313" key="4">
    <source>
        <dbReference type="Proteomes" id="UP000603317"/>
    </source>
</evidence>
<protein>
    <submittedName>
        <fullName evidence="3">Response regulator</fullName>
    </submittedName>
</protein>
<feature type="domain" description="Response regulatory" evidence="2">
    <location>
        <begin position="7"/>
        <end position="116"/>
    </location>
</feature>
<dbReference type="Pfam" id="PF00072">
    <property type="entry name" value="Response_reg"/>
    <property type="match status" value="1"/>
</dbReference>
<dbReference type="Gene3D" id="3.40.50.2300">
    <property type="match status" value="1"/>
</dbReference>
<dbReference type="SMART" id="SM00448">
    <property type="entry name" value="REC"/>
    <property type="match status" value="1"/>
</dbReference>
<dbReference type="InterPro" id="IPR011006">
    <property type="entry name" value="CheY-like_superfamily"/>
</dbReference>
<sequence>MKLEDRLMLILEDEPIIAFDLEDALLAEGAEVAVAATNDQALASIVEKDFGGAILDVNLHGETSYIVAHALRDKGIPFVFATGYGDAAHPAELAHVPTVTKPYSIDEIRRAFAAMA</sequence>
<dbReference type="SUPFAM" id="SSF52172">
    <property type="entry name" value="CheY-like"/>
    <property type="match status" value="1"/>
</dbReference>
<proteinExistence type="predicted"/>
<dbReference type="PROSITE" id="PS50110">
    <property type="entry name" value="RESPONSE_REGULATORY"/>
    <property type="match status" value="1"/>
</dbReference>
<dbReference type="EMBL" id="BMID01000001">
    <property type="protein sequence ID" value="GGA04974.1"/>
    <property type="molecule type" value="Genomic_DNA"/>
</dbReference>
<organism evidence="3 4">
    <name type="scientific">Blastomonas marina</name>
    <dbReference type="NCBI Taxonomy" id="1867408"/>
    <lineage>
        <taxon>Bacteria</taxon>
        <taxon>Pseudomonadati</taxon>
        <taxon>Pseudomonadota</taxon>
        <taxon>Alphaproteobacteria</taxon>
        <taxon>Sphingomonadales</taxon>
        <taxon>Sphingomonadaceae</taxon>
        <taxon>Blastomonas</taxon>
    </lineage>
</organism>
<reference evidence="4" key="1">
    <citation type="journal article" date="2019" name="Int. J. Syst. Evol. Microbiol.">
        <title>The Global Catalogue of Microorganisms (GCM) 10K type strain sequencing project: providing services to taxonomists for standard genome sequencing and annotation.</title>
        <authorList>
            <consortium name="The Broad Institute Genomics Platform"/>
            <consortium name="The Broad Institute Genome Sequencing Center for Infectious Disease"/>
            <person name="Wu L."/>
            <person name="Ma J."/>
        </authorList>
    </citation>
    <scope>NUCLEOTIDE SEQUENCE [LARGE SCALE GENOMIC DNA]</scope>
    <source>
        <strain evidence="4">CGMCC 1.15297</strain>
    </source>
</reference>
<dbReference type="Proteomes" id="UP000603317">
    <property type="component" value="Unassembled WGS sequence"/>
</dbReference>
<dbReference type="InterPro" id="IPR001789">
    <property type="entry name" value="Sig_transdc_resp-reg_receiver"/>
</dbReference>
<keyword evidence="1" id="KW-0597">Phosphoprotein</keyword>